<feature type="transmembrane region" description="Helical" evidence="7">
    <location>
        <begin position="335"/>
        <end position="359"/>
    </location>
</feature>
<dbReference type="EMBL" id="CP042914">
    <property type="protein sequence ID" value="QEG38765.1"/>
    <property type="molecule type" value="Genomic_DNA"/>
</dbReference>
<dbReference type="RefSeq" id="WP_068142836.1">
    <property type="nucleotide sequence ID" value="NZ_CP042914.1"/>
</dbReference>
<organism evidence="8 9">
    <name type="scientific">Roseimaritima ulvae</name>
    <dbReference type="NCBI Taxonomy" id="980254"/>
    <lineage>
        <taxon>Bacteria</taxon>
        <taxon>Pseudomonadati</taxon>
        <taxon>Planctomycetota</taxon>
        <taxon>Planctomycetia</taxon>
        <taxon>Pirellulales</taxon>
        <taxon>Pirellulaceae</taxon>
        <taxon>Roseimaritima</taxon>
    </lineage>
</organism>
<keyword evidence="5 7" id="KW-0472">Membrane</keyword>
<dbReference type="OrthoDB" id="9793390at2"/>
<dbReference type="PANTHER" id="PTHR21716">
    <property type="entry name" value="TRANSMEMBRANE PROTEIN"/>
    <property type="match status" value="1"/>
</dbReference>
<evidence type="ECO:0000256" key="4">
    <source>
        <dbReference type="ARBA" id="ARBA00022989"/>
    </source>
</evidence>
<dbReference type="GO" id="GO:0016020">
    <property type="term" value="C:membrane"/>
    <property type="evidence" value="ECO:0007669"/>
    <property type="project" value="UniProtKB-SubCell"/>
</dbReference>
<gene>
    <name evidence="8" type="ORF">UC8_07230</name>
</gene>
<feature type="transmembrane region" description="Helical" evidence="7">
    <location>
        <begin position="12"/>
        <end position="30"/>
    </location>
</feature>
<evidence type="ECO:0000256" key="3">
    <source>
        <dbReference type="ARBA" id="ARBA00022692"/>
    </source>
</evidence>
<reference evidence="8 9" key="1">
    <citation type="submission" date="2019-08" db="EMBL/GenBank/DDBJ databases">
        <title>Deep-cultivation of Planctomycetes and their phenomic and genomic characterization uncovers novel biology.</title>
        <authorList>
            <person name="Wiegand S."/>
            <person name="Jogler M."/>
            <person name="Boedeker C."/>
            <person name="Pinto D."/>
            <person name="Vollmers J."/>
            <person name="Rivas-Marin E."/>
            <person name="Kohn T."/>
            <person name="Peeters S.H."/>
            <person name="Heuer A."/>
            <person name="Rast P."/>
            <person name="Oberbeckmann S."/>
            <person name="Bunk B."/>
            <person name="Jeske O."/>
            <person name="Meyerdierks A."/>
            <person name="Storesund J.E."/>
            <person name="Kallscheuer N."/>
            <person name="Luecker S."/>
            <person name="Lage O.M."/>
            <person name="Pohl T."/>
            <person name="Merkel B.J."/>
            <person name="Hornburger P."/>
            <person name="Mueller R.-W."/>
            <person name="Bruemmer F."/>
            <person name="Labrenz M."/>
            <person name="Spormann A.M."/>
            <person name="Op den Camp H."/>
            <person name="Overmann J."/>
            <person name="Amann R."/>
            <person name="Jetten M.S.M."/>
            <person name="Mascher T."/>
            <person name="Medema M.H."/>
            <person name="Devos D.P."/>
            <person name="Kaster A.-K."/>
            <person name="Ovreas L."/>
            <person name="Rohde M."/>
            <person name="Galperin M.Y."/>
            <person name="Jogler C."/>
        </authorList>
    </citation>
    <scope>NUCLEOTIDE SEQUENCE [LARGE SCALE GENOMIC DNA]</scope>
    <source>
        <strain evidence="8 9">UC8</strain>
    </source>
</reference>
<evidence type="ECO:0000313" key="9">
    <source>
        <dbReference type="Proteomes" id="UP000325286"/>
    </source>
</evidence>
<dbReference type="Proteomes" id="UP000325286">
    <property type="component" value="Chromosome"/>
</dbReference>
<dbReference type="InterPro" id="IPR002549">
    <property type="entry name" value="AI-2E-like"/>
</dbReference>
<dbReference type="Pfam" id="PF01594">
    <property type="entry name" value="AI-2E_transport"/>
    <property type="match status" value="1"/>
</dbReference>
<evidence type="ECO:0000256" key="2">
    <source>
        <dbReference type="ARBA" id="ARBA00009773"/>
    </source>
</evidence>
<feature type="transmembrane region" description="Helical" evidence="7">
    <location>
        <begin position="267"/>
        <end position="294"/>
    </location>
</feature>
<feature type="transmembrane region" description="Helical" evidence="7">
    <location>
        <begin position="36"/>
        <end position="57"/>
    </location>
</feature>
<evidence type="ECO:0000313" key="8">
    <source>
        <dbReference type="EMBL" id="QEG38765.1"/>
    </source>
</evidence>
<evidence type="ECO:0000256" key="1">
    <source>
        <dbReference type="ARBA" id="ARBA00004141"/>
    </source>
</evidence>
<keyword evidence="9" id="KW-1185">Reference proteome</keyword>
<comment type="subcellular location">
    <subcellularLocation>
        <location evidence="1">Membrane</location>
        <topology evidence="1">Multi-pass membrane protein</topology>
    </subcellularLocation>
</comment>
<name>A0A5B9QMQ6_9BACT</name>
<feature type="transmembrane region" description="Helical" evidence="7">
    <location>
        <begin position="184"/>
        <end position="202"/>
    </location>
</feature>
<proteinExistence type="inferred from homology"/>
<accession>A0A5B9QMQ6</accession>
<dbReference type="GO" id="GO:0055085">
    <property type="term" value="P:transmembrane transport"/>
    <property type="evidence" value="ECO:0007669"/>
    <property type="project" value="TreeGrafter"/>
</dbReference>
<keyword evidence="4 7" id="KW-1133">Transmembrane helix</keyword>
<comment type="similarity">
    <text evidence="2">Belongs to the autoinducer-2 exporter (AI-2E) (TC 2.A.86) family.</text>
</comment>
<dbReference type="KEGG" id="rul:UC8_07230"/>
<evidence type="ECO:0000256" key="6">
    <source>
        <dbReference type="SAM" id="MobiDB-lite"/>
    </source>
</evidence>
<sequence>MTESTTSRLPIDLLRPIAVVSLIVAIALAFTWATEIILILFLGVVFGVFLTKVAALISGKLPLGYRGSLTLTVLMLLLLMAGGLALFFVQINQQIERAEKKIDQGLEDLGRFVEQYPVVRSTVASTPFVSDALGVQKSPDKQTAENGSEDSQRAKGSQGMQIPDIPQPVQSAASSIGQLFKTTFGLIVNSLLIFFVGLFLAISPTTYRDGLVQLVPPPRRARAKQVLNAVGDTLWRWLIGRFGSMLVTGLGAFLLLLALGVPMAGTLGIVTALLTFIPNIGAAIALSLAMLFALPEGTATVGGVLAGYLALQLVESYIVTPLIQQQAVSLPPAMLIAAQAIMGVLFGFIGAAVASPLLAAGKRIVQMLYVEDYLGDSSAA</sequence>
<feature type="transmembrane region" description="Helical" evidence="7">
    <location>
        <begin position="242"/>
        <end position="261"/>
    </location>
</feature>
<feature type="transmembrane region" description="Helical" evidence="7">
    <location>
        <begin position="69"/>
        <end position="91"/>
    </location>
</feature>
<keyword evidence="3 7" id="KW-0812">Transmembrane</keyword>
<dbReference type="PANTHER" id="PTHR21716:SF62">
    <property type="entry name" value="TRANSPORT PROTEIN YDBI-RELATED"/>
    <property type="match status" value="1"/>
</dbReference>
<protein>
    <submittedName>
        <fullName evidence="8">Pheromone autoinducer 2 transporter</fullName>
    </submittedName>
</protein>
<evidence type="ECO:0000256" key="7">
    <source>
        <dbReference type="SAM" id="Phobius"/>
    </source>
</evidence>
<dbReference type="AlphaFoldDB" id="A0A5B9QMQ6"/>
<feature type="region of interest" description="Disordered" evidence="6">
    <location>
        <begin position="137"/>
        <end position="161"/>
    </location>
</feature>
<evidence type="ECO:0000256" key="5">
    <source>
        <dbReference type="ARBA" id="ARBA00023136"/>
    </source>
</evidence>